<sequence>MKLSLGITFFILFFSGYLTARYSFLNKISYFINEFWNSGTFTRIGYVIIALSLCHLLFLIPLNIIAKKEAKRYPYRSSYISAREQFKRRGNLIRIYWPIDIIKYEEYGLLIGFQDSQNDLFVITCIKNIEKDVLEKYIQQIIQEKMEPFRKIEKLCDKQYPRIIGTLRSTSNNCKCIFDYEKVWIDAILDKNTRFPQFYSEKDFSKTIQVILYYSPNSYKMQYYSLKPIGLELKKKINTENIDFKDNPTKKSELQERLKMHAFHYKSLKNSKLYFSENILKQINNNRELSIVLKNIIKEHFNNNNNNHHNNNGSLTLSTKIQKNTNYFKKTYLYLFQFLSIIIFWIMLIQKAISEAILYIIEWKLYHNWISLKDISAIVQQIDMRLQQFCYWPIQYQALLNRKKEYPNITTSYPNYIRFYNNIWLIANDIIIGIIFGSYLIENKHKLIHSINYISNIYTIESLHNMVFWLMNWPAGLKLNSELAGFLGNLFLRLLEIWKGWIIIINSYLPILIQMAAIPSFMGFSIFVSFLNDALSLLTLHIYIFYIASALIYNWQLTILISLFHLFRGKKKNILRNRIDSCDYGIDQLVLGTILFTLFAFLFPTILAFYFTFASARMIIIFIKAILDTALTFTNHFPLFAIMLRIKDPFRLPGGIHFELVNFKPSNKSKSSLKPIQTSYIFLRSIPLSLESMFCQYSRLVERLKCHYFSKQVIINLIRGIIVPIIPREKLYTLQYSMLPEKRISIIELIKINSNQ</sequence>
<proteinExistence type="predicted"/>
<keyword evidence="1" id="KW-0472">Membrane</keyword>
<dbReference type="GO" id="GO:0016020">
    <property type="term" value="C:membrane"/>
    <property type="evidence" value="ECO:0007669"/>
    <property type="project" value="InterPro"/>
</dbReference>
<keyword evidence="3" id="KW-1185">Reference proteome</keyword>
<comment type="caution">
    <text evidence="2">The sequence shown here is derived from an EMBL/GenBank/DDBJ whole genome shotgun (WGS) entry which is preliminary data.</text>
</comment>
<dbReference type="OrthoDB" id="70250at2759"/>
<dbReference type="GeneID" id="19893929"/>
<dbReference type="AlphaFoldDB" id="M7PD50"/>
<feature type="transmembrane region" description="Helical" evidence="1">
    <location>
        <begin position="543"/>
        <end position="567"/>
    </location>
</feature>
<organism evidence="2 3">
    <name type="scientific">Pneumocystis murina (strain B123)</name>
    <name type="common">Mouse pneumocystis pneumonia agent</name>
    <name type="synonym">Pneumocystis carinii f. sp. muris</name>
    <dbReference type="NCBI Taxonomy" id="1069680"/>
    <lineage>
        <taxon>Eukaryota</taxon>
        <taxon>Fungi</taxon>
        <taxon>Dikarya</taxon>
        <taxon>Ascomycota</taxon>
        <taxon>Taphrinomycotina</taxon>
        <taxon>Pneumocystomycetes</taxon>
        <taxon>Pneumocystaceae</taxon>
        <taxon>Pneumocystis</taxon>
    </lineage>
</organism>
<evidence type="ECO:0000256" key="1">
    <source>
        <dbReference type="SAM" id="Phobius"/>
    </source>
</evidence>
<evidence type="ECO:0000313" key="3">
    <source>
        <dbReference type="Proteomes" id="UP000011958"/>
    </source>
</evidence>
<feature type="transmembrane region" description="Helical" evidence="1">
    <location>
        <begin position="44"/>
        <end position="66"/>
    </location>
</feature>
<dbReference type="PANTHER" id="PTHR21329:SF3">
    <property type="entry name" value="PHOSPHATIDYLINOSITOL N-ACETYLGLUCOSAMINYLTRANSFERASE SUBUNIT Q"/>
    <property type="match status" value="1"/>
</dbReference>
<evidence type="ECO:0000313" key="2">
    <source>
        <dbReference type="EMBL" id="EMR11805.1"/>
    </source>
</evidence>
<dbReference type="InterPro" id="IPR007720">
    <property type="entry name" value="PigQ/GPI1"/>
</dbReference>
<keyword evidence="1" id="KW-1133">Transmembrane helix</keyword>
<protein>
    <submittedName>
        <fullName evidence="2">Uncharacterized protein</fullName>
    </submittedName>
</protein>
<gene>
    <name evidence="2" type="ORF">PNEG_00231</name>
</gene>
<name>M7PD50_PNEMU</name>
<feature type="transmembrane region" description="Helical" evidence="1">
    <location>
        <begin position="332"/>
        <end position="353"/>
    </location>
</feature>
<dbReference type="GO" id="GO:0005783">
    <property type="term" value="C:endoplasmic reticulum"/>
    <property type="evidence" value="ECO:0007669"/>
    <property type="project" value="TreeGrafter"/>
</dbReference>
<accession>M7PD50</accession>
<dbReference type="Pfam" id="PF05024">
    <property type="entry name" value="Gpi1"/>
    <property type="match status" value="1"/>
</dbReference>
<dbReference type="PANTHER" id="PTHR21329">
    <property type="entry name" value="PHOSPHATIDYLINOSITOL N-ACETYLGLUCOSAMINYLTRANSFERASE SUBUNIT Q-RELATED"/>
    <property type="match status" value="1"/>
</dbReference>
<dbReference type="VEuPathDB" id="FungiDB:PNEG_00231"/>
<dbReference type="GO" id="GO:0017176">
    <property type="term" value="F:phosphatidylinositol N-acetylglucosaminyltransferase activity"/>
    <property type="evidence" value="ECO:0007669"/>
    <property type="project" value="EnsemblFungi"/>
</dbReference>
<dbReference type="STRING" id="1069680.M7PD50"/>
<keyword evidence="1" id="KW-0812">Transmembrane</keyword>
<dbReference type="GO" id="GO:0006506">
    <property type="term" value="P:GPI anchor biosynthetic process"/>
    <property type="evidence" value="ECO:0007669"/>
    <property type="project" value="EnsemblFungi"/>
</dbReference>
<dbReference type="Proteomes" id="UP000011958">
    <property type="component" value="Unassembled WGS sequence"/>
</dbReference>
<reference evidence="3" key="1">
    <citation type="journal article" date="2016" name="Nat. Commun.">
        <title>Genome analysis of three Pneumocystis species reveals adaptation mechanisms to life exclusively in mammalian hosts.</title>
        <authorList>
            <person name="Ma L."/>
            <person name="Chen Z."/>
            <person name="Huang D.W."/>
            <person name="Kutty G."/>
            <person name="Ishihara M."/>
            <person name="Wang H."/>
            <person name="Abouelleil A."/>
            <person name="Bishop L."/>
            <person name="Davey E."/>
            <person name="Deng R."/>
            <person name="Deng X."/>
            <person name="Fan L."/>
            <person name="Fantoni G."/>
            <person name="Fitzgerald M."/>
            <person name="Gogineni E."/>
            <person name="Goldberg J.M."/>
            <person name="Handley G."/>
            <person name="Hu X."/>
            <person name="Huber C."/>
            <person name="Jiao X."/>
            <person name="Jones K."/>
            <person name="Levin J.Z."/>
            <person name="Liu Y."/>
            <person name="Macdonald P."/>
            <person name="Melnikov A."/>
            <person name="Raley C."/>
            <person name="Sassi M."/>
            <person name="Sherman B.T."/>
            <person name="Song X."/>
            <person name="Sykes S."/>
            <person name="Tran B."/>
            <person name="Walsh L."/>
            <person name="Xia Y."/>
            <person name="Yang J."/>
            <person name="Young S."/>
            <person name="Zeng Q."/>
            <person name="Zheng X."/>
            <person name="Stephens R."/>
            <person name="Nusbaum C."/>
            <person name="Birren B.W."/>
            <person name="Azadi P."/>
            <person name="Lempicki R.A."/>
            <person name="Cuomo C.A."/>
            <person name="Kovacs J.A."/>
        </authorList>
    </citation>
    <scope>NUCLEOTIDE SEQUENCE [LARGE SCALE GENOMIC DNA]</scope>
    <source>
        <strain evidence="3">B123</strain>
    </source>
</reference>
<dbReference type="eggNOG" id="KOG1183">
    <property type="taxonomic scope" value="Eukaryota"/>
</dbReference>
<dbReference type="HOGENOM" id="CLU_007914_2_0_1"/>
<feature type="transmembrane region" description="Helical" evidence="1">
    <location>
        <begin position="511"/>
        <end position="531"/>
    </location>
</feature>
<dbReference type="EMBL" id="AFWA02000005">
    <property type="protein sequence ID" value="EMR11805.1"/>
    <property type="molecule type" value="Genomic_DNA"/>
</dbReference>
<feature type="transmembrane region" description="Helical" evidence="1">
    <location>
        <begin position="619"/>
        <end position="644"/>
    </location>
</feature>
<feature type="transmembrane region" description="Helical" evidence="1">
    <location>
        <begin position="588"/>
        <end position="613"/>
    </location>
</feature>
<dbReference type="RefSeq" id="XP_007872100.1">
    <property type="nucleotide sequence ID" value="XM_007873909.1"/>
</dbReference>
<dbReference type="OMA" id="CFWPVQY"/>
<feature type="transmembrane region" description="Helical" evidence="1">
    <location>
        <begin position="423"/>
        <end position="441"/>
    </location>
</feature>